<feature type="transmembrane region" description="Helical" evidence="1">
    <location>
        <begin position="546"/>
        <end position="570"/>
    </location>
</feature>
<feature type="transmembrane region" description="Helical" evidence="1">
    <location>
        <begin position="577"/>
        <end position="596"/>
    </location>
</feature>
<evidence type="ECO:0000313" key="2">
    <source>
        <dbReference type="EMBL" id="PQJ10617.1"/>
    </source>
</evidence>
<dbReference type="OrthoDB" id="9807602at2"/>
<comment type="caution">
    <text evidence="2">The sequence shown here is derived from an EMBL/GenBank/DDBJ whole genome shotgun (WGS) entry which is preliminary data.</text>
</comment>
<sequence length="1015" mass="114404">MKYNKINNLFGWITGAIAYLVYLKTMEPTVSFWDCGEFLSCAAKLEVGHSPGAPLFMMMQRLFAIFAPSAATQALFINSFSALVSALTILFLFWTITHYAKKLLVPKGEEVTGEKMALIMGAGLVGGLAYTFSDTFWFSAVEAEVYATSSFFTAITFWAMLKWENVADEKYADRWLVLIAYLIGLSVGVHLLNLLCIPPVVMIWYFRRYAPTVKGGIIAFLVSCVLLGFVQIGIIQYIPKIAANFDIMFTNSFGLPFDIGSITFVLLLCGGLVWLLTWAKKKQHVMLHTGILSVIFIIIGYSSYIVPVIRSRAEVPVDMTNPDNAFSLNSYVSREQFGSQPLLTGPDFTSPMTSVKETGKIYTQVQKNGKDLYEETGVKREGVYDPATTRFFPRVWDGSEGHASFYRSYLGLAEGQAPTGADNLSFFFGYQMNWMWWRYFMWNYAGRQNDFEGQGDAKNGNWISGIKMLDKGRVGDLDKMSDGFKNNGARNQLYFLPLILGIMGVVYQFNRKKKDGLIVALLFFFTGAAIGIFLNMTPGQPRERDYAFAGATYAFAVWIGLGVIMVYDLIARAVKGYPAAIGATVLCLVAVPTLMAKEEWDDHDRSQKRLAWSTAYNDLMSCEPNAILVTFGDNDTYPLWYLQEVEGVRKDVRIMINTLIGTEWFIDQLQRKINDADAVPMVWKRDDYMGSRHEHIRYMDSHKVPQDKYYDLYDIVKFMCTKDGDGGQDGEGYIPALNVFVKGLSKEELIKKGMLDAADTGAIINEMKFSLPREGMYKNDVTLVNMIAENAKNGWARPIYLSGGFPGNDTYLGLHDYLRQEGMVYRLVPYKKVPTAESKQVGMNINLNKSYDLFMNKFKWGGGETNTVYFDEKNRVMMMAYRIYASQIADDLSAHGRNAEAVQLLDKVKAGITSHAYYYELTTFYMAMSYYKAGAKEKGRDLSLALTKNCEDDVEYMLTLDDNQREYLSRDIRNDASMVNTLASTAQTAGDAEGAKVLNDKFQAIYNKVKGSIRQ</sequence>
<evidence type="ECO:0000313" key="3">
    <source>
        <dbReference type="Proteomes" id="UP000239872"/>
    </source>
</evidence>
<feature type="transmembrane region" description="Helical" evidence="1">
    <location>
        <begin position="493"/>
        <end position="509"/>
    </location>
</feature>
<feature type="transmembrane region" description="Helical" evidence="1">
    <location>
        <begin position="217"/>
        <end position="239"/>
    </location>
</feature>
<feature type="transmembrane region" description="Helical" evidence="1">
    <location>
        <begin position="116"/>
        <end position="133"/>
    </location>
</feature>
<dbReference type="Pfam" id="PF11028">
    <property type="entry name" value="TMEM260-like"/>
    <property type="match status" value="1"/>
</dbReference>
<feature type="transmembrane region" description="Helical" evidence="1">
    <location>
        <begin position="285"/>
        <end position="306"/>
    </location>
</feature>
<feature type="transmembrane region" description="Helical" evidence="1">
    <location>
        <begin position="175"/>
        <end position="205"/>
    </location>
</feature>
<organism evidence="2 3">
    <name type="scientific">Flavipsychrobacter stenotrophus</name>
    <dbReference type="NCBI Taxonomy" id="2077091"/>
    <lineage>
        <taxon>Bacteria</taxon>
        <taxon>Pseudomonadati</taxon>
        <taxon>Bacteroidota</taxon>
        <taxon>Chitinophagia</taxon>
        <taxon>Chitinophagales</taxon>
        <taxon>Chitinophagaceae</taxon>
        <taxon>Flavipsychrobacter</taxon>
    </lineage>
</organism>
<gene>
    <name evidence="2" type="ORF">CJD36_011635</name>
</gene>
<dbReference type="Proteomes" id="UP000239872">
    <property type="component" value="Unassembled WGS sequence"/>
</dbReference>
<keyword evidence="3" id="KW-1185">Reference proteome</keyword>
<dbReference type="AlphaFoldDB" id="A0A2S7SVG7"/>
<proteinExistence type="predicted"/>
<keyword evidence="1" id="KW-0472">Membrane</keyword>
<feature type="transmembrane region" description="Helical" evidence="1">
    <location>
        <begin position="145"/>
        <end position="163"/>
    </location>
</feature>
<dbReference type="PANTHER" id="PTHR16214:SF3">
    <property type="entry name" value="TRANSMEMBRANE PROTEIN 260"/>
    <property type="match status" value="1"/>
</dbReference>
<dbReference type="InterPro" id="IPR052724">
    <property type="entry name" value="GT117_domain-containing"/>
</dbReference>
<name>A0A2S7SVG7_9BACT</name>
<dbReference type="InterPro" id="IPR021280">
    <property type="entry name" value="TMEM260-like"/>
</dbReference>
<dbReference type="PANTHER" id="PTHR16214">
    <property type="entry name" value="TRANSMEMBRANE PROTEIN 260"/>
    <property type="match status" value="1"/>
</dbReference>
<dbReference type="EMBL" id="PPSL01000003">
    <property type="protein sequence ID" value="PQJ10617.1"/>
    <property type="molecule type" value="Genomic_DNA"/>
</dbReference>
<feature type="transmembrane region" description="Helical" evidence="1">
    <location>
        <begin position="259"/>
        <end position="278"/>
    </location>
</feature>
<keyword evidence="1" id="KW-0812">Transmembrane</keyword>
<dbReference type="RefSeq" id="WP_105039345.1">
    <property type="nucleotide sequence ID" value="NZ_PPSL01000003.1"/>
</dbReference>
<accession>A0A2S7SVG7</accession>
<feature type="transmembrane region" description="Helical" evidence="1">
    <location>
        <begin position="63"/>
        <end position="96"/>
    </location>
</feature>
<evidence type="ECO:0000256" key="1">
    <source>
        <dbReference type="SAM" id="Phobius"/>
    </source>
</evidence>
<feature type="transmembrane region" description="Helical" evidence="1">
    <location>
        <begin position="516"/>
        <end position="534"/>
    </location>
</feature>
<keyword evidence="1" id="KW-1133">Transmembrane helix</keyword>
<reference evidence="2 3" key="1">
    <citation type="submission" date="2018-01" db="EMBL/GenBank/DDBJ databases">
        <title>A novel member of the phylum Bacteroidetes isolated from glacier ice.</title>
        <authorList>
            <person name="Liu Q."/>
            <person name="Xin Y.-H."/>
        </authorList>
    </citation>
    <scope>NUCLEOTIDE SEQUENCE [LARGE SCALE GENOMIC DNA]</scope>
    <source>
        <strain evidence="2 3">RB1R16</strain>
    </source>
</reference>
<protein>
    <submittedName>
        <fullName evidence="2">DUF2723 domain-containing protein</fullName>
    </submittedName>
</protein>